<dbReference type="Proteomes" id="UP000289886">
    <property type="component" value="Unassembled WGS sequence"/>
</dbReference>
<keyword evidence="1" id="KW-0472">Membrane</keyword>
<comment type="caution">
    <text evidence="2">The sequence shown here is derived from an EMBL/GenBank/DDBJ whole genome shotgun (WGS) entry which is preliminary data.</text>
</comment>
<dbReference type="Gene3D" id="1.20.140.150">
    <property type="match status" value="1"/>
</dbReference>
<protein>
    <submittedName>
        <fullName evidence="2">Uncharacterized protein</fullName>
    </submittedName>
</protein>
<accession>A0A662YWA8</accession>
<evidence type="ECO:0000256" key="1">
    <source>
        <dbReference type="SAM" id="Phobius"/>
    </source>
</evidence>
<proteinExistence type="predicted"/>
<organism evidence="2 3">
    <name type="scientific">Acipenser ruthenus</name>
    <name type="common">Sterlet sturgeon</name>
    <dbReference type="NCBI Taxonomy" id="7906"/>
    <lineage>
        <taxon>Eukaryota</taxon>
        <taxon>Metazoa</taxon>
        <taxon>Chordata</taxon>
        <taxon>Craniata</taxon>
        <taxon>Vertebrata</taxon>
        <taxon>Euteleostomi</taxon>
        <taxon>Actinopterygii</taxon>
        <taxon>Chondrostei</taxon>
        <taxon>Acipenseriformes</taxon>
        <taxon>Acipenseridae</taxon>
        <taxon>Acipenser</taxon>
    </lineage>
</organism>
<dbReference type="EMBL" id="SCEB01000289">
    <property type="protein sequence ID" value="RXM99828.1"/>
    <property type="molecule type" value="Genomic_DNA"/>
</dbReference>
<gene>
    <name evidence="2" type="ORF">EOD39_10710</name>
</gene>
<keyword evidence="1" id="KW-0812">Transmembrane</keyword>
<reference evidence="2 3" key="1">
    <citation type="submission" date="2019-01" db="EMBL/GenBank/DDBJ databases">
        <title>Draft Genome and Complete Hox-Cluster Characterization of the Sterlet Sturgeon (Acipenser ruthenus).</title>
        <authorList>
            <person name="Wei Q."/>
        </authorList>
    </citation>
    <scope>NUCLEOTIDE SEQUENCE [LARGE SCALE GENOMIC DNA]</scope>
    <source>
        <strain evidence="2">WHYD16114868_AA</strain>
        <tissue evidence="2">Blood</tissue>
    </source>
</reference>
<feature type="transmembrane region" description="Helical" evidence="1">
    <location>
        <begin position="120"/>
        <end position="144"/>
    </location>
</feature>
<evidence type="ECO:0000313" key="2">
    <source>
        <dbReference type="EMBL" id="RXM99828.1"/>
    </source>
</evidence>
<feature type="transmembrane region" description="Helical" evidence="1">
    <location>
        <begin position="164"/>
        <end position="184"/>
    </location>
</feature>
<keyword evidence="3" id="KW-1185">Reference proteome</keyword>
<evidence type="ECO:0000313" key="3">
    <source>
        <dbReference type="Proteomes" id="UP000289886"/>
    </source>
</evidence>
<feature type="transmembrane region" description="Helical" evidence="1">
    <location>
        <begin position="77"/>
        <end position="100"/>
    </location>
</feature>
<name>A0A662YWA8_ACIRT</name>
<sequence>MKACEWENLASRFRKIESLLGLAGCLLLLYAVWSPDWIRGEGLWVTCNDTFADPAGESALKAECPRGEGGVMEAERVFAVLAFILALSCSCVCLLFILCWSSYTSRSYTYTSSQLNGGQVLFPGTLLLVILFPTGLFFLISWSLFTRHHREELADDITQLGSCYWLGALAWVLLLVAVPVTFVIEQFVCPVPPADTSALLEPHRPSQQRTGAGSLQLQLPGEQFMQPHRSQKLQHPGEQFMLPHRALQPQHPGEQFMLPHSSLQLQHPGEQFMLPHSSLQLQNPGEQFMLPHSSQQLQHPGEQFMLPHSSLQSQHPGEQFMLPHSSQKLQHPGVQFMLPHSSLQPQHPGEQFMLPHRSQQLQHPGEQFMLPLCYLQHFSQRLTPCSIAVNLQSLTQSHSLSIACVTYRSERPNQDPDRARTEVC</sequence>
<dbReference type="AlphaFoldDB" id="A0A662YWA8"/>
<keyword evidence="1" id="KW-1133">Transmembrane helix</keyword>